<dbReference type="EC" id="3.1.2.22" evidence="1"/>
<dbReference type="Gene3D" id="3.40.50.1820">
    <property type="entry name" value="alpha/beta hydrolase"/>
    <property type="match status" value="1"/>
</dbReference>
<feature type="chain" id="PRO_5044284292" description="Palmitoyl-protein thioesterase 1" evidence="8">
    <location>
        <begin position="21"/>
        <end position="355"/>
    </location>
</feature>
<dbReference type="PANTHER" id="PTHR11247">
    <property type="entry name" value="PALMITOYL-PROTEIN THIOESTERASE/DOLICHYLDIPHOSPHATASE 1"/>
    <property type="match status" value="1"/>
</dbReference>
<dbReference type="GO" id="GO:0005764">
    <property type="term" value="C:lysosome"/>
    <property type="evidence" value="ECO:0007669"/>
    <property type="project" value="TreeGrafter"/>
</dbReference>
<evidence type="ECO:0000256" key="8">
    <source>
        <dbReference type="SAM" id="SignalP"/>
    </source>
</evidence>
<gene>
    <name evidence="9" type="ORF">AB1Y20_023224</name>
</gene>
<dbReference type="PANTHER" id="PTHR11247:SF8">
    <property type="entry name" value="PALMITOYL-PROTEIN THIOESTERASE 1"/>
    <property type="match status" value="1"/>
</dbReference>
<dbReference type="EMBL" id="JBGBPQ010000009">
    <property type="protein sequence ID" value="KAL1519714.1"/>
    <property type="molecule type" value="Genomic_DNA"/>
</dbReference>
<evidence type="ECO:0000256" key="2">
    <source>
        <dbReference type="ARBA" id="ARBA00014212"/>
    </source>
</evidence>
<dbReference type="InterPro" id="IPR002472">
    <property type="entry name" value="Palm_thioest"/>
</dbReference>
<dbReference type="SUPFAM" id="SSF53474">
    <property type="entry name" value="alpha/beta-Hydrolases"/>
    <property type="match status" value="1"/>
</dbReference>
<dbReference type="Proteomes" id="UP001515480">
    <property type="component" value="Unassembled WGS sequence"/>
</dbReference>
<evidence type="ECO:0000313" key="9">
    <source>
        <dbReference type="EMBL" id="KAL1519714.1"/>
    </source>
</evidence>
<protein>
    <recommendedName>
        <fullName evidence="2">Palmitoyl-protein thioesterase 1</fullName>
        <ecNumber evidence="1">3.1.2.22</ecNumber>
    </recommendedName>
    <alternativeName>
        <fullName evidence="7">Palmitoyl-protein hydrolase 1</fullName>
    </alternativeName>
</protein>
<evidence type="ECO:0000256" key="6">
    <source>
        <dbReference type="ARBA" id="ARBA00023180"/>
    </source>
</evidence>
<evidence type="ECO:0000256" key="4">
    <source>
        <dbReference type="ARBA" id="ARBA00022801"/>
    </source>
</evidence>
<evidence type="ECO:0000256" key="5">
    <source>
        <dbReference type="ARBA" id="ARBA00023157"/>
    </source>
</evidence>
<proteinExistence type="predicted"/>
<keyword evidence="4" id="KW-0378">Hydrolase</keyword>
<keyword evidence="10" id="KW-1185">Reference proteome</keyword>
<reference evidence="9 10" key="1">
    <citation type="journal article" date="2024" name="Science">
        <title>Giant polyketide synthase enzymes in the biosynthesis of giant marine polyether toxins.</title>
        <authorList>
            <person name="Fallon T.R."/>
            <person name="Shende V.V."/>
            <person name="Wierzbicki I.H."/>
            <person name="Pendleton A.L."/>
            <person name="Watervoot N.F."/>
            <person name="Auber R.P."/>
            <person name="Gonzalez D.J."/>
            <person name="Wisecaver J.H."/>
            <person name="Moore B.S."/>
        </authorList>
    </citation>
    <scope>NUCLEOTIDE SEQUENCE [LARGE SCALE GENOMIC DNA]</scope>
    <source>
        <strain evidence="9 10">12B1</strain>
    </source>
</reference>
<dbReference type="InterPro" id="IPR029058">
    <property type="entry name" value="AB_hydrolase_fold"/>
</dbReference>
<comment type="caution">
    <text evidence="9">The sequence shown here is derived from an EMBL/GenBank/DDBJ whole genome shotgun (WGS) entry which is preliminary data.</text>
</comment>
<organism evidence="9 10">
    <name type="scientific">Prymnesium parvum</name>
    <name type="common">Toxic golden alga</name>
    <dbReference type="NCBI Taxonomy" id="97485"/>
    <lineage>
        <taxon>Eukaryota</taxon>
        <taxon>Haptista</taxon>
        <taxon>Haptophyta</taxon>
        <taxon>Prymnesiophyceae</taxon>
        <taxon>Prymnesiales</taxon>
        <taxon>Prymnesiaceae</taxon>
        <taxon>Prymnesium</taxon>
    </lineage>
</organism>
<sequence length="355" mass="38216">MASALLLSPLLLSLAQQARADVDLAELASIAPSLAQLVARAALEPDALAAELSASPVAQIAAQLSPHTPRGATNGSLPIVVAHGMGDSCFNPGMKSITRAAGERLGVYSVCVPTASSWAVDTIAGFLKNMDSSVEEFAKRVRADPKLAGGFNAFGLSQGNNLIRGYIAKYNDPPVNSFLSICGINAGVAAFPQCAPSLPVVGGICKVFAEVLGDLAYNSLVQSILFQANYFRDPTKLRSQGYLRHSQLARWNGETGADMTTDKANYAKTKRFIWVEGTEDTMVYPREGEHWGALTDGYPKSLRVVPYTQTAWYANDTFGLKAADDAGKNFFESFKGEHIRFTEAELFGWLDKYFV</sequence>
<evidence type="ECO:0000313" key="10">
    <source>
        <dbReference type="Proteomes" id="UP001515480"/>
    </source>
</evidence>
<dbReference type="AlphaFoldDB" id="A0AB34JGC8"/>
<keyword evidence="3 8" id="KW-0732">Signal</keyword>
<keyword evidence="5" id="KW-1015">Disulfide bond</keyword>
<dbReference type="GO" id="GO:0008474">
    <property type="term" value="F:palmitoyl-(protein) hydrolase activity"/>
    <property type="evidence" value="ECO:0007669"/>
    <property type="project" value="UniProtKB-EC"/>
</dbReference>
<evidence type="ECO:0000256" key="7">
    <source>
        <dbReference type="ARBA" id="ARBA00031934"/>
    </source>
</evidence>
<dbReference type="PRINTS" id="PR00414">
    <property type="entry name" value="PPTHIESTRASE"/>
</dbReference>
<name>A0AB34JGC8_PRYPA</name>
<dbReference type="Pfam" id="PF02089">
    <property type="entry name" value="Palm_thioest"/>
    <property type="match status" value="1"/>
</dbReference>
<evidence type="ECO:0000256" key="3">
    <source>
        <dbReference type="ARBA" id="ARBA00022729"/>
    </source>
</evidence>
<keyword evidence="6" id="KW-0325">Glycoprotein</keyword>
<feature type="signal peptide" evidence="8">
    <location>
        <begin position="1"/>
        <end position="20"/>
    </location>
</feature>
<accession>A0AB34JGC8</accession>
<evidence type="ECO:0000256" key="1">
    <source>
        <dbReference type="ARBA" id="ARBA00012423"/>
    </source>
</evidence>